<name>A0A562U4L4_9SPHI</name>
<sequence>MNQITKYLSLFFKANLNCYSEKDLAIKPVHENEIPELKSLLSGIYCTGNSIQKDFLYGCSLNF</sequence>
<dbReference type="Proteomes" id="UP000317010">
    <property type="component" value="Unassembled WGS sequence"/>
</dbReference>
<proteinExistence type="predicted"/>
<organism evidence="1 2">
    <name type="scientific">Mucilaginibacter frigoritolerans</name>
    <dbReference type="NCBI Taxonomy" id="652788"/>
    <lineage>
        <taxon>Bacteria</taxon>
        <taxon>Pseudomonadati</taxon>
        <taxon>Bacteroidota</taxon>
        <taxon>Sphingobacteriia</taxon>
        <taxon>Sphingobacteriales</taxon>
        <taxon>Sphingobacteriaceae</taxon>
        <taxon>Mucilaginibacter</taxon>
    </lineage>
</organism>
<dbReference type="EMBL" id="VLLI01000005">
    <property type="protein sequence ID" value="TWJ00740.1"/>
    <property type="molecule type" value="Genomic_DNA"/>
</dbReference>
<evidence type="ECO:0000313" key="2">
    <source>
        <dbReference type="Proteomes" id="UP000317010"/>
    </source>
</evidence>
<dbReference type="AlphaFoldDB" id="A0A562U4L4"/>
<gene>
    <name evidence="1" type="ORF">JN11_01996</name>
</gene>
<evidence type="ECO:0000313" key="1">
    <source>
        <dbReference type="EMBL" id="TWJ00740.1"/>
    </source>
</evidence>
<comment type="caution">
    <text evidence="1">The sequence shown here is derived from an EMBL/GenBank/DDBJ whole genome shotgun (WGS) entry which is preliminary data.</text>
</comment>
<accession>A0A562U4L4</accession>
<keyword evidence="2" id="KW-1185">Reference proteome</keyword>
<protein>
    <submittedName>
        <fullName evidence="1">Uncharacterized protein</fullName>
    </submittedName>
</protein>
<reference evidence="1 2" key="1">
    <citation type="submission" date="2019-07" db="EMBL/GenBank/DDBJ databases">
        <title>Genomic Encyclopedia of Archaeal and Bacterial Type Strains, Phase II (KMG-II): from individual species to whole genera.</title>
        <authorList>
            <person name="Goeker M."/>
        </authorList>
    </citation>
    <scope>NUCLEOTIDE SEQUENCE [LARGE SCALE GENOMIC DNA]</scope>
    <source>
        <strain evidence="1 2">ATCC BAA-1854</strain>
    </source>
</reference>